<dbReference type="PANTHER" id="PTHR37534:SF10">
    <property type="entry name" value="ZN(II)2CYS6 TRANSCRIPTION FACTOR (EUROFUNG)"/>
    <property type="match status" value="1"/>
</dbReference>
<dbReference type="Gene3D" id="4.10.240.10">
    <property type="entry name" value="Zn(2)-C6 fungal-type DNA-binding domain"/>
    <property type="match status" value="1"/>
</dbReference>
<dbReference type="SMART" id="SM00066">
    <property type="entry name" value="GAL4"/>
    <property type="match status" value="1"/>
</dbReference>
<dbReference type="EMBL" id="JARPMG010000001">
    <property type="protein sequence ID" value="KAJ8103458.1"/>
    <property type="molecule type" value="Genomic_DNA"/>
</dbReference>
<evidence type="ECO:0000256" key="2">
    <source>
        <dbReference type="ARBA" id="ARBA00023242"/>
    </source>
</evidence>
<dbReference type="GO" id="GO:0045944">
    <property type="term" value="P:positive regulation of transcription by RNA polymerase II"/>
    <property type="evidence" value="ECO:0007669"/>
    <property type="project" value="TreeGrafter"/>
</dbReference>
<organism evidence="5 6">
    <name type="scientific">Lipomyces tetrasporus</name>
    <dbReference type="NCBI Taxonomy" id="54092"/>
    <lineage>
        <taxon>Eukaryota</taxon>
        <taxon>Fungi</taxon>
        <taxon>Dikarya</taxon>
        <taxon>Ascomycota</taxon>
        <taxon>Saccharomycotina</taxon>
        <taxon>Lipomycetes</taxon>
        <taxon>Lipomycetales</taxon>
        <taxon>Lipomycetaceae</taxon>
        <taxon>Lipomyces</taxon>
    </lineage>
</organism>
<dbReference type="PANTHER" id="PTHR37534">
    <property type="entry name" value="TRANSCRIPTIONAL ACTIVATOR PROTEIN UGA3"/>
    <property type="match status" value="1"/>
</dbReference>
<dbReference type="GO" id="GO:0000981">
    <property type="term" value="F:DNA-binding transcription factor activity, RNA polymerase II-specific"/>
    <property type="evidence" value="ECO:0007669"/>
    <property type="project" value="InterPro"/>
</dbReference>
<evidence type="ECO:0000256" key="3">
    <source>
        <dbReference type="SAM" id="MobiDB-lite"/>
    </source>
</evidence>
<dbReference type="InterPro" id="IPR001138">
    <property type="entry name" value="Zn2Cys6_DnaBD"/>
</dbReference>
<dbReference type="SUPFAM" id="SSF57701">
    <property type="entry name" value="Zn2/Cys6 DNA-binding domain"/>
    <property type="match status" value="1"/>
</dbReference>
<dbReference type="Proteomes" id="UP001217417">
    <property type="component" value="Unassembled WGS sequence"/>
</dbReference>
<dbReference type="Pfam" id="PF00172">
    <property type="entry name" value="Zn_clus"/>
    <property type="match status" value="1"/>
</dbReference>
<feature type="domain" description="Zn(2)-C6 fungal-type" evidence="4">
    <location>
        <begin position="49"/>
        <end position="79"/>
    </location>
</feature>
<dbReference type="CDD" id="cd12148">
    <property type="entry name" value="fungal_TF_MHR"/>
    <property type="match status" value="1"/>
</dbReference>
<comment type="subcellular location">
    <subcellularLocation>
        <location evidence="1">Nucleus</location>
    </subcellularLocation>
</comment>
<evidence type="ECO:0000256" key="1">
    <source>
        <dbReference type="ARBA" id="ARBA00004123"/>
    </source>
</evidence>
<dbReference type="RefSeq" id="XP_056046908.1">
    <property type="nucleotide sequence ID" value="XM_056189796.1"/>
</dbReference>
<dbReference type="InterPro" id="IPR021858">
    <property type="entry name" value="Fun_TF"/>
</dbReference>
<dbReference type="GO" id="GO:0008270">
    <property type="term" value="F:zinc ion binding"/>
    <property type="evidence" value="ECO:0007669"/>
    <property type="project" value="InterPro"/>
</dbReference>
<accession>A0AAD7QYD2</accession>
<protein>
    <recommendedName>
        <fullName evidence="4">Zn(2)-C6 fungal-type domain-containing protein</fullName>
    </recommendedName>
</protein>
<feature type="region of interest" description="Disordered" evidence="3">
    <location>
        <begin position="1"/>
        <end position="48"/>
    </location>
</feature>
<reference evidence="5" key="1">
    <citation type="submission" date="2023-03" db="EMBL/GenBank/DDBJ databases">
        <title>Near-Complete genome sequence of Lipomyces tetrasporous NRRL Y-64009, an oleaginous yeast capable of growing on lignocellulosic hydrolysates.</title>
        <authorList>
            <consortium name="Lawrence Berkeley National Laboratory"/>
            <person name="Jagtap S.S."/>
            <person name="Liu J.-J."/>
            <person name="Walukiewicz H.E."/>
            <person name="Pangilinan J."/>
            <person name="Lipzen A."/>
            <person name="Ahrendt S."/>
            <person name="Koriabine M."/>
            <person name="Cobaugh K."/>
            <person name="Salamov A."/>
            <person name="Yoshinaga Y."/>
            <person name="Ng V."/>
            <person name="Daum C."/>
            <person name="Grigoriev I.V."/>
            <person name="Slininger P.J."/>
            <person name="Dien B.S."/>
            <person name="Jin Y.-S."/>
            <person name="Rao C.V."/>
        </authorList>
    </citation>
    <scope>NUCLEOTIDE SEQUENCE</scope>
    <source>
        <strain evidence="5">NRRL Y-64009</strain>
    </source>
</reference>
<dbReference type="AlphaFoldDB" id="A0AAD7QYD2"/>
<evidence type="ECO:0000259" key="4">
    <source>
        <dbReference type="PROSITE" id="PS50048"/>
    </source>
</evidence>
<dbReference type="CDD" id="cd00067">
    <property type="entry name" value="GAL4"/>
    <property type="match status" value="1"/>
</dbReference>
<dbReference type="GeneID" id="80884962"/>
<proteinExistence type="predicted"/>
<evidence type="ECO:0000313" key="5">
    <source>
        <dbReference type="EMBL" id="KAJ8103458.1"/>
    </source>
</evidence>
<keyword evidence="6" id="KW-1185">Reference proteome</keyword>
<gene>
    <name evidence="5" type="ORF">POJ06DRAFT_279242</name>
</gene>
<dbReference type="Pfam" id="PF11951">
    <property type="entry name" value="Fungal_trans_2"/>
    <property type="match status" value="1"/>
</dbReference>
<sequence length="641" mass="73078">MAEKDGTFPSRSSSPRESDSIIAPEKPSANEDQLDGDKSHPPHKRTRSGCYTCRKRRVKCDETRPICMRCQKGDRECLFPPERLTMSKKQRAHQARKLKRAAAAAAATATTTTTAAQDGNVDEELSMPYARPEINQEMERKLSFSSEEGIELSTLPQEQEQSMHMPVAPYSNTSTSTPNTVSTISGSCPTPAPSGMYDDFPNVPPEIAHLFRYHRKNITQCHYFLSADPIQFFDQLLTIAHTSPALMYAIAAFTSYHYALRYGERYLEDMFGYYEECVKNLHSAIERPDLNIMIAILILSCIEMYLGDVSNEIQHQDAVFNIFQSLYTPETAFETDLHIYFFIWLRFIDIRRSLFSGRNMVLQGKWYALHRQTVHGRWATVLTDIDWRILAAMSAVGNLFSELCEFAANVRQKLVTGTRATRQIELLRVNSMTWFESLDPALFETVDPPEDNPLTLEDRQLVPPICYKYWQVGFLTLIFNGWKLYFSSYAALSTTGTIQDPSGTSEIAVLMARIFSGLEAIQKIHPGTPFAGHNYLCLAASFMPDRLHAWMRRKMAQIQAQGYNFPEQVRIQIASTWNNDDLYRGWLEGIEPEQPQGVAIPWKRLLQVKIPELNIERESFTAAVSEMRGVFDTGVTIRQNR</sequence>
<comment type="caution">
    <text evidence="5">The sequence shown here is derived from an EMBL/GenBank/DDBJ whole genome shotgun (WGS) entry which is preliminary data.</text>
</comment>
<dbReference type="InterPro" id="IPR036864">
    <property type="entry name" value="Zn2-C6_fun-type_DNA-bd_sf"/>
</dbReference>
<keyword evidence="2" id="KW-0539">Nucleus</keyword>
<name>A0AAD7QYD2_9ASCO</name>
<evidence type="ECO:0000313" key="6">
    <source>
        <dbReference type="Proteomes" id="UP001217417"/>
    </source>
</evidence>
<dbReference type="GO" id="GO:0000976">
    <property type="term" value="F:transcription cis-regulatory region binding"/>
    <property type="evidence" value="ECO:0007669"/>
    <property type="project" value="TreeGrafter"/>
</dbReference>
<dbReference type="GO" id="GO:0005634">
    <property type="term" value="C:nucleus"/>
    <property type="evidence" value="ECO:0007669"/>
    <property type="project" value="UniProtKB-SubCell"/>
</dbReference>
<dbReference type="PROSITE" id="PS00463">
    <property type="entry name" value="ZN2_CY6_FUNGAL_1"/>
    <property type="match status" value="1"/>
</dbReference>
<dbReference type="PROSITE" id="PS50048">
    <property type="entry name" value="ZN2_CY6_FUNGAL_2"/>
    <property type="match status" value="1"/>
</dbReference>